<keyword evidence="4" id="KW-0812">Transmembrane</keyword>
<organism evidence="7 8">
    <name type="scientific">Actinomadura alba</name>
    <dbReference type="NCBI Taxonomy" id="406431"/>
    <lineage>
        <taxon>Bacteria</taxon>
        <taxon>Bacillati</taxon>
        <taxon>Actinomycetota</taxon>
        <taxon>Actinomycetes</taxon>
        <taxon>Streptosporangiales</taxon>
        <taxon>Thermomonosporaceae</taxon>
        <taxon>Actinomadura</taxon>
    </lineage>
</organism>
<comment type="caution">
    <text evidence="7">The sequence shown here is derived from an EMBL/GenBank/DDBJ whole genome shotgun (WGS) entry which is preliminary data.</text>
</comment>
<reference evidence="7 8" key="1">
    <citation type="submission" date="2020-06" db="EMBL/GenBank/DDBJ databases">
        <title>Actinomadura xiongansis sp. nov., isolated from soil of Baiyangdian.</title>
        <authorList>
            <person name="Zhang X."/>
        </authorList>
    </citation>
    <scope>NUCLEOTIDE SEQUENCE [LARGE SCALE GENOMIC DNA]</scope>
    <source>
        <strain evidence="7 8">HBUM206468</strain>
    </source>
</reference>
<dbReference type="Gene3D" id="1.20.5.1930">
    <property type="match status" value="1"/>
</dbReference>
<evidence type="ECO:0000256" key="3">
    <source>
        <dbReference type="ARBA" id="ARBA00023012"/>
    </source>
</evidence>
<sequence length="402" mass="42945">MSSDRLSGLPASARIASTFRILMQVRVLVAALALLVIPQNERTDASVYIVTGIGFWSWFAVVGWKHIVPWLIKAPLLVAVDILISYAVLEFAFSGGFGPFFLFTVMTSVLVGLLYHWPGALLICSLQIMLYYVAILDSESSFRTFIGMPAFYLVGGFVGTAFRKVFDDHAALDLARRNAEIAAAAAEERARLAREMHDSLAKTLRGIAMSATALPTWVINSPERAKEEATQIAMAAEIASREARDLISELREEALQRPLAEALPALVGAWAESAGVVVTVTAESGVDLPLPDRHEVVAILKEALENVKRHADALSVDVSLSAGAGNVVLTIRDDGKGLAVNAEVMSELAAAGHYGVIGMHERAARLGAALTVTSEPGQGTVISLIISTSGGTPELREAVETI</sequence>
<evidence type="ECO:0008006" key="9">
    <source>
        <dbReference type="Google" id="ProtNLM"/>
    </source>
</evidence>
<feature type="transmembrane region" description="Helical" evidence="4">
    <location>
        <begin position="21"/>
        <end position="39"/>
    </location>
</feature>
<evidence type="ECO:0000256" key="2">
    <source>
        <dbReference type="ARBA" id="ARBA00022777"/>
    </source>
</evidence>
<dbReference type="InterPro" id="IPR003594">
    <property type="entry name" value="HATPase_dom"/>
</dbReference>
<evidence type="ECO:0000313" key="7">
    <source>
        <dbReference type="EMBL" id="MBC6467068.1"/>
    </source>
</evidence>
<dbReference type="EMBL" id="JABVEC010000011">
    <property type="protein sequence ID" value="MBC6467068.1"/>
    <property type="molecule type" value="Genomic_DNA"/>
</dbReference>
<dbReference type="InterPro" id="IPR050482">
    <property type="entry name" value="Sensor_HK_TwoCompSys"/>
</dbReference>
<proteinExistence type="predicted"/>
<dbReference type="InterPro" id="IPR036890">
    <property type="entry name" value="HATPase_C_sf"/>
</dbReference>
<name>A0ABR7LRM7_9ACTN</name>
<feature type="domain" description="Histidine kinase/HSP90-like ATPase" evidence="5">
    <location>
        <begin position="293"/>
        <end position="386"/>
    </location>
</feature>
<keyword evidence="1" id="KW-0808">Transferase</keyword>
<dbReference type="Pfam" id="PF07730">
    <property type="entry name" value="HisKA_3"/>
    <property type="match status" value="1"/>
</dbReference>
<dbReference type="CDD" id="cd16917">
    <property type="entry name" value="HATPase_UhpB-NarQ-NarX-like"/>
    <property type="match status" value="1"/>
</dbReference>
<feature type="transmembrane region" description="Helical" evidence="4">
    <location>
        <begin position="145"/>
        <end position="162"/>
    </location>
</feature>
<accession>A0ABR7LRM7</accession>
<gene>
    <name evidence="7" type="ORF">HKK74_16380</name>
</gene>
<dbReference type="RefSeq" id="WP_187244083.1">
    <property type="nucleotide sequence ID" value="NZ_BAAAOK010000004.1"/>
</dbReference>
<dbReference type="Proteomes" id="UP000805614">
    <property type="component" value="Unassembled WGS sequence"/>
</dbReference>
<keyword evidence="8" id="KW-1185">Reference proteome</keyword>
<dbReference type="InterPro" id="IPR011712">
    <property type="entry name" value="Sig_transdc_His_kin_sub3_dim/P"/>
</dbReference>
<keyword evidence="4" id="KW-1133">Transmembrane helix</keyword>
<evidence type="ECO:0000256" key="4">
    <source>
        <dbReference type="SAM" id="Phobius"/>
    </source>
</evidence>
<evidence type="ECO:0000256" key="1">
    <source>
        <dbReference type="ARBA" id="ARBA00022679"/>
    </source>
</evidence>
<feature type="domain" description="Signal transduction histidine kinase subgroup 3 dimerisation and phosphoacceptor" evidence="6">
    <location>
        <begin position="188"/>
        <end position="254"/>
    </location>
</feature>
<protein>
    <recommendedName>
        <fullName evidence="9">Signal transduction histidine kinase</fullName>
    </recommendedName>
</protein>
<feature type="transmembrane region" description="Helical" evidence="4">
    <location>
        <begin position="114"/>
        <end position="133"/>
    </location>
</feature>
<evidence type="ECO:0000313" key="8">
    <source>
        <dbReference type="Proteomes" id="UP000805614"/>
    </source>
</evidence>
<keyword evidence="2" id="KW-0418">Kinase</keyword>
<dbReference type="SUPFAM" id="SSF55874">
    <property type="entry name" value="ATPase domain of HSP90 chaperone/DNA topoisomerase II/histidine kinase"/>
    <property type="match status" value="1"/>
</dbReference>
<feature type="transmembrane region" description="Helical" evidence="4">
    <location>
        <begin position="76"/>
        <end position="102"/>
    </location>
</feature>
<keyword evidence="3" id="KW-0902">Two-component regulatory system</keyword>
<keyword evidence="4" id="KW-0472">Membrane</keyword>
<dbReference type="Pfam" id="PF02518">
    <property type="entry name" value="HATPase_c"/>
    <property type="match status" value="1"/>
</dbReference>
<evidence type="ECO:0000259" key="6">
    <source>
        <dbReference type="Pfam" id="PF07730"/>
    </source>
</evidence>
<dbReference type="PANTHER" id="PTHR24421">
    <property type="entry name" value="NITRATE/NITRITE SENSOR PROTEIN NARX-RELATED"/>
    <property type="match status" value="1"/>
</dbReference>
<feature type="transmembrane region" description="Helical" evidence="4">
    <location>
        <begin position="45"/>
        <end position="64"/>
    </location>
</feature>
<dbReference type="Gene3D" id="3.30.565.10">
    <property type="entry name" value="Histidine kinase-like ATPase, C-terminal domain"/>
    <property type="match status" value="1"/>
</dbReference>
<evidence type="ECO:0000259" key="5">
    <source>
        <dbReference type="Pfam" id="PF02518"/>
    </source>
</evidence>